<gene>
    <name evidence="1" type="ORF">COCNU_10G007590</name>
</gene>
<keyword evidence="2" id="KW-1185">Reference proteome</keyword>
<evidence type="ECO:0000313" key="2">
    <source>
        <dbReference type="Proteomes" id="UP000797356"/>
    </source>
</evidence>
<reference evidence="1" key="1">
    <citation type="journal article" date="2017" name="Gigascience">
        <title>The genome draft of coconut (Cocos nucifera).</title>
        <authorList>
            <person name="Xiao Y."/>
            <person name="Xu P."/>
            <person name="Fan H."/>
            <person name="Baudouin L."/>
            <person name="Xia W."/>
            <person name="Bocs S."/>
            <person name="Xu J."/>
            <person name="Li Q."/>
            <person name="Guo A."/>
            <person name="Zhou L."/>
            <person name="Li J."/>
            <person name="Wu Y."/>
            <person name="Ma Z."/>
            <person name="Armero A."/>
            <person name="Issali A.E."/>
            <person name="Liu N."/>
            <person name="Peng M."/>
            <person name="Yang Y."/>
        </authorList>
    </citation>
    <scope>NUCLEOTIDE SEQUENCE</scope>
    <source>
        <tissue evidence="1">Spear leaf of Hainan Tall coconut</tissue>
    </source>
</reference>
<sequence length="91" mass="9606">MIDVAVVMSIFGGGSRVIRVTSVQAMCSSCTVSFYRGGRLLLFSDLENCKNLWSKQGSGWMGDGGFGGLHLGIGQCANADKRGGQRDGILC</sequence>
<comment type="caution">
    <text evidence="1">The sequence shown here is derived from an EMBL/GenBank/DDBJ whole genome shotgun (WGS) entry which is preliminary data.</text>
</comment>
<dbReference type="AlphaFoldDB" id="A0A8K0IMA5"/>
<evidence type="ECO:0000313" key="1">
    <source>
        <dbReference type="EMBL" id="KAG1362540.1"/>
    </source>
</evidence>
<dbReference type="Proteomes" id="UP000797356">
    <property type="component" value="Chromosome 10"/>
</dbReference>
<dbReference type="EMBL" id="CM017881">
    <property type="protein sequence ID" value="KAG1362540.1"/>
    <property type="molecule type" value="Genomic_DNA"/>
</dbReference>
<organism evidence="1 2">
    <name type="scientific">Cocos nucifera</name>
    <name type="common">Coconut palm</name>
    <dbReference type="NCBI Taxonomy" id="13894"/>
    <lineage>
        <taxon>Eukaryota</taxon>
        <taxon>Viridiplantae</taxon>
        <taxon>Streptophyta</taxon>
        <taxon>Embryophyta</taxon>
        <taxon>Tracheophyta</taxon>
        <taxon>Spermatophyta</taxon>
        <taxon>Magnoliopsida</taxon>
        <taxon>Liliopsida</taxon>
        <taxon>Arecaceae</taxon>
        <taxon>Arecoideae</taxon>
        <taxon>Cocoseae</taxon>
        <taxon>Attaleinae</taxon>
        <taxon>Cocos</taxon>
    </lineage>
</organism>
<protein>
    <submittedName>
        <fullName evidence="1">Uncharacterized protein</fullName>
    </submittedName>
</protein>
<reference evidence="1" key="2">
    <citation type="submission" date="2019-07" db="EMBL/GenBank/DDBJ databases">
        <authorList>
            <person name="Yang Y."/>
            <person name="Bocs S."/>
            <person name="Baudouin L."/>
        </authorList>
    </citation>
    <scope>NUCLEOTIDE SEQUENCE</scope>
    <source>
        <tissue evidence="1">Spear leaf of Hainan Tall coconut</tissue>
    </source>
</reference>
<name>A0A8K0IMA5_COCNU</name>
<accession>A0A8K0IMA5</accession>
<proteinExistence type="predicted"/>